<feature type="compositionally biased region" description="Polar residues" evidence="1">
    <location>
        <begin position="72"/>
        <end position="87"/>
    </location>
</feature>
<proteinExistence type="predicted"/>
<gene>
    <name evidence="2" type="ORF">BSL78_30163</name>
</gene>
<evidence type="ECO:0000256" key="1">
    <source>
        <dbReference type="SAM" id="MobiDB-lite"/>
    </source>
</evidence>
<accession>A0A2G8JBB1</accession>
<evidence type="ECO:0000313" key="2">
    <source>
        <dbReference type="EMBL" id="PIK33024.1"/>
    </source>
</evidence>
<dbReference type="EMBL" id="MRZV01002793">
    <property type="protein sequence ID" value="PIK33024.1"/>
    <property type="molecule type" value="Genomic_DNA"/>
</dbReference>
<keyword evidence="3" id="KW-1185">Reference proteome</keyword>
<reference evidence="2 3" key="1">
    <citation type="journal article" date="2017" name="PLoS Biol.">
        <title>The sea cucumber genome provides insights into morphological evolution and visceral regeneration.</title>
        <authorList>
            <person name="Zhang X."/>
            <person name="Sun L."/>
            <person name="Yuan J."/>
            <person name="Sun Y."/>
            <person name="Gao Y."/>
            <person name="Zhang L."/>
            <person name="Li S."/>
            <person name="Dai H."/>
            <person name="Hamel J.F."/>
            <person name="Liu C."/>
            <person name="Yu Y."/>
            <person name="Liu S."/>
            <person name="Lin W."/>
            <person name="Guo K."/>
            <person name="Jin S."/>
            <person name="Xu P."/>
            <person name="Storey K.B."/>
            <person name="Huan P."/>
            <person name="Zhang T."/>
            <person name="Zhou Y."/>
            <person name="Zhang J."/>
            <person name="Lin C."/>
            <person name="Li X."/>
            <person name="Xing L."/>
            <person name="Huo D."/>
            <person name="Sun M."/>
            <person name="Wang L."/>
            <person name="Mercier A."/>
            <person name="Li F."/>
            <person name="Yang H."/>
            <person name="Xiang J."/>
        </authorList>
    </citation>
    <scope>NUCLEOTIDE SEQUENCE [LARGE SCALE GENOMIC DNA]</scope>
    <source>
        <strain evidence="2">Shaxun</strain>
        <tissue evidence="2">Muscle</tissue>
    </source>
</reference>
<organism evidence="2 3">
    <name type="scientific">Stichopus japonicus</name>
    <name type="common">Sea cucumber</name>
    <dbReference type="NCBI Taxonomy" id="307972"/>
    <lineage>
        <taxon>Eukaryota</taxon>
        <taxon>Metazoa</taxon>
        <taxon>Echinodermata</taxon>
        <taxon>Eleutherozoa</taxon>
        <taxon>Echinozoa</taxon>
        <taxon>Holothuroidea</taxon>
        <taxon>Aspidochirotacea</taxon>
        <taxon>Aspidochirotida</taxon>
        <taxon>Stichopodidae</taxon>
        <taxon>Apostichopus</taxon>
    </lineage>
</organism>
<protein>
    <submittedName>
        <fullName evidence="2">Putative small glutamine-rich tetratricopeptide repeat-containing protein alpha isoform X2</fullName>
    </submittedName>
</protein>
<sequence>MSNPALMNMASSMLQNPNMQQMMQSMMGQAMQGTPDEGGTEGPAAMGNLLQMGQQLASQIQTENPELVEQVRQMTQNPNSYDGDNNNQPPPEPPADGNNS</sequence>
<name>A0A2G8JBB1_STIJA</name>
<dbReference type="OrthoDB" id="2335338at2759"/>
<feature type="region of interest" description="Disordered" evidence="1">
    <location>
        <begin position="26"/>
        <end position="100"/>
    </location>
</feature>
<dbReference type="Proteomes" id="UP000230750">
    <property type="component" value="Unassembled WGS sequence"/>
</dbReference>
<comment type="caution">
    <text evidence="2">The sequence shown here is derived from an EMBL/GenBank/DDBJ whole genome shotgun (WGS) entry which is preliminary data.</text>
</comment>
<evidence type="ECO:0000313" key="3">
    <source>
        <dbReference type="Proteomes" id="UP000230750"/>
    </source>
</evidence>
<feature type="compositionally biased region" description="Polar residues" evidence="1">
    <location>
        <begin position="51"/>
        <end position="64"/>
    </location>
</feature>
<dbReference type="AlphaFoldDB" id="A0A2G8JBB1"/>
<dbReference type="STRING" id="307972.A0A2G8JBB1"/>